<evidence type="ECO:0000313" key="2">
    <source>
        <dbReference type="Proteomes" id="UP001407347"/>
    </source>
</evidence>
<protein>
    <submittedName>
        <fullName evidence="1">Uncharacterized protein</fullName>
    </submittedName>
</protein>
<reference evidence="1 2" key="1">
    <citation type="journal article" date="2023" name="PLoS ONE">
        <title>Complete genome assembly of Hawai'i environmental nontuberculous mycobacteria reveals unexpected co-isolation with methylobacteria.</title>
        <authorList>
            <person name="Hendrix J."/>
            <person name="Epperson L.E."/>
            <person name="Tong E.I."/>
            <person name="Chan Y.L."/>
            <person name="Hasan N.A."/>
            <person name="Dawrs S.N."/>
            <person name="Norton G.J."/>
            <person name="Virdi R."/>
            <person name="Crooks J.L."/>
            <person name="Chan E.D."/>
            <person name="Honda J.R."/>
            <person name="Strong M."/>
        </authorList>
    </citation>
    <scope>NUCLEOTIDE SEQUENCE [LARGE SCALE GENOMIC DNA]</scope>
    <source>
        <strain evidence="1 2">NJH_HI04-1</strain>
    </source>
</reference>
<dbReference type="EMBL" id="JAQYXP010000007">
    <property type="protein sequence ID" value="MEN3238731.1"/>
    <property type="molecule type" value="Genomic_DNA"/>
</dbReference>
<keyword evidence="2" id="KW-1185">Reference proteome</keyword>
<name>A0ABV0A5H9_9HYPH</name>
<accession>A0ABV0A5H9</accession>
<sequence length="188" mass="20827">MPKARKSHHVRQDVTRLALGTDARWRAEFRQAQYERALIGIQTDLLGGPAVEVFRASPKQPAPKAWTPDYDVEFFHDLAPEEQARCLAADPQTPFAHTTRPSLTADEIVALVAGAANWLRVGQAVRIIGAPLTFDGSAERRVGRTGVIWRLCSSVFADHVYVNLDLIGAERSEKVAFVELRDVTPVTE</sequence>
<dbReference type="Proteomes" id="UP001407347">
    <property type="component" value="Unassembled WGS sequence"/>
</dbReference>
<proteinExistence type="predicted"/>
<gene>
    <name evidence="1" type="ORF">PUR29_35425</name>
</gene>
<evidence type="ECO:0000313" key="1">
    <source>
        <dbReference type="EMBL" id="MEN3238731.1"/>
    </source>
</evidence>
<dbReference type="RefSeq" id="WP_298963500.1">
    <property type="nucleotide sequence ID" value="NZ_JAQYXP010000007.1"/>
</dbReference>
<organism evidence="1 2">
    <name type="scientific">Methylobacterium ajmalii</name>
    <dbReference type="NCBI Taxonomy" id="2738439"/>
    <lineage>
        <taxon>Bacteria</taxon>
        <taxon>Pseudomonadati</taxon>
        <taxon>Pseudomonadota</taxon>
        <taxon>Alphaproteobacteria</taxon>
        <taxon>Hyphomicrobiales</taxon>
        <taxon>Methylobacteriaceae</taxon>
        <taxon>Methylobacterium</taxon>
    </lineage>
</organism>
<comment type="caution">
    <text evidence="1">The sequence shown here is derived from an EMBL/GenBank/DDBJ whole genome shotgun (WGS) entry which is preliminary data.</text>
</comment>